<dbReference type="AlphaFoldDB" id="A0A1C3H767"/>
<dbReference type="Proteomes" id="UP000190837">
    <property type="component" value="Unassembled WGS sequence"/>
</dbReference>
<dbReference type="GO" id="GO:0003677">
    <property type="term" value="F:DNA binding"/>
    <property type="evidence" value="ECO:0007669"/>
    <property type="project" value="UniProtKB-KW"/>
</dbReference>
<evidence type="ECO:0000256" key="4">
    <source>
        <dbReference type="ARBA" id="ARBA00023163"/>
    </source>
</evidence>
<keyword evidence="2" id="KW-0805">Transcription regulation</keyword>
<dbReference type="GO" id="GO:0003700">
    <property type="term" value="F:DNA-binding transcription factor activity"/>
    <property type="evidence" value="ECO:0007669"/>
    <property type="project" value="InterPro"/>
</dbReference>
<dbReference type="InterPro" id="IPR037171">
    <property type="entry name" value="NagB/RpiA_transferase-like"/>
</dbReference>
<keyword evidence="3" id="KW-0238">DNA-binding</keyword>
<dbReference type="InterPro" id="IPR000835">
    <property type="entry name" value="HTH_MarR-typ"/>
</dbReference>
<evidence type="ECO:0000256" key="2">
    <source>
        <dbReference type="ARBA" id="ARBA00023015"/>
    </source>
</evidence>
<dbReference type="InterPro" id="IPR051054">
    <property type="entry name" value="SorC_transcr_regulators"/>
</dbReference>
<dbReference type="PANTHER" id="PTHR34294">
    <property type="entry name" value="TRANSCRIPTIONAL REGULATOR-RELATED"/>
    <property type="match status" value="1"/>
</dbReference>
<evidence type="ECO:0000259" key="6">
    <source>
        <dbReference type="Pfam" id="PF12802"/>
    </source>
</evidence>
<evidence type="ECO:0000256" key="1">
    <source>
        <dbReference type="ARBA" id="ARBA00010466"/>
    </source>
</evidence>
<evidence type="ECO:0000259" key="5">
    <source>
        <dbReference type="Pfam" id="PF04198"/>
    </source>
</evidence>
<proteinExistence type="inferred from homology"/>
<dbReference type="Gene3D" id="3.40.50.1360">
    <property type="match status" value="1"/>
</dbReference>
<dbReference type="InterPro" id="IPR036388">
    <property type="entry name" value="WH-like_DNA-bd_sf"/>
</dbReference>
<feature type="domain" description="Sugar-binding" evidence="5">
    <location>
        <begin position="69"/>
        <end position="320"/>
    </location>
</feature>
<dbReference type="InterPro" id="IPR036390">
    <property type="entry name" value="WH_DNA-bd_sf"/>
</dbReference>
<dbReference type="InterPro" id="IPR007324">
    <property type="entry name" value="Sugar-bd_dom_put"/>
</dbReference>
<accession>A0A1C3H767</accession>
<dbReference type="Pfam" id="PF12802">
    <property type="entry name" value="MarR_2"/>
    <property type="match status" value="1"/>
</dbReference>
<dbReference type="Pfam" id="PF04198">
    <property type="entry name" value="Sugar-bind"/>
    <property type="match status" value="1"/>
</dbReference>
<evidence type="ECO:0000256" key="3">
    <source>
        <dbReference type="ARBA" id="ARBA00023125"/>
    </source>
</evidence>
<dbReference type="SUPFAM" id="SSF46785">
    <property type="entry name" value="Winged helix' DNA-binding domain"/>
    <property type="match status" value="1"/>
</dbReference>
<dbReference type="PANTHER" id="PTHR34294:SF1">
    <property type="entry name" value="TRANSCRIPTIONAL REGULATOR LSRR"/>
    <property type="match status" value="1"/>
</dbReference>
<dbReference type="GO" id="GO:0030246">
    <property type="term" value="F:carbohydrate binding"/>
    <property type="evidence" value="ECO:0007669"/>
    <property type="project" value="InterPro"/>
</dbReference>
<organism evidence="7 8">
    <name type="scientific">Cardiobacterium hominis</name>
    <dbReference type="NCBI Taxonomy" id="2718"/>
    <lineage>
        <taxon>Bacteria</taxon>
        <taxon>Pseudomonadati</taxon>
        <taxon>Pseudomonadota</taxon>
        <taxon>Gammaproteobacteria</taxon>
        <taxon>Cardiobacteriales</taxon>
        <taxon>Cardiobacteriaceae</taxon>
        <taxon>Cardiobacterium</taxon>
    </lineage>
</organism>
<sequence length="325" mass="35650">MDDTDNPNSLTRKDIQAIEAARLYYQGGQSQHEVAETLGISRPTVSKLLQHATDAGFVRITIHDPRDDQSTLAETLRARYGLSEVRVTASPANGDIHTLRQNIGAAGARLLEALVRDGDSIGVEWSNSIHAMAQALQPQLRRGIEIVQLRGSETKARQGLNEAETINMICRAFQAGGHILPLPAVFDNLETKNLVERESHIRRVLERGRHCRIAVFTVGVPDASSVLFSSGFFSAAEVAQLTQRSVGGICARFVDKHGRICLPDLNNRTVGISLPDLRHKEQRLLIAGGENKVRAIHVALRYGYANHLVTDAVAARLLLKLADEE</sequence>
<feature type="domain" description="HTH marR-type" evidence="6">
    <location>
        <begin position="23"/>
        <end position="67"/>
    </location>
</feature>
<keyword evidence="4" id="KW-0804">Transcription</keyword>
<dbReference type="Gene3D" id="1.10.10.10">
    <property type="entry name" value="Winged helix-like DNA-binding domain superfamily/Winged helix DNA-binding domain"/>
    <property type="match status" value="1"/>
</dbReference>
<gene>
    <name evidence="7" type="ORF">CHUV0807_2445</name>
</gene>
<evidence type="ECO:0000313" key="7">
    <source>
        <dbReference type="EMBL" id="SAM72275.1"/>
    </source>
</evidence>
<dbReference type="EMBL" id="FKLO01000082">
    <property type="protein sequence ID" value="SAM72275.1"/>
    <property type="molecule type" value="Genomic_DNA"/>
</dbReference>
<dbReference type="SUPFAM" id="SSF100950">
    <property type="entry name" value="NagB/RpiA/CoA transferase-like"/>
    <property type="match status" value="1"/>
</dbReference>
<dbReference type="RefSeq" id="WP_079542240.1">
    <property type="nucleotide sequence ID" value="NZ_FKLO01000082.1"/>
</dbReference>
<name>A0A1C3H767_9GAMM</name>
<reference evidence="8" key="1">
    <citation type="submission" date="2016-04" db="EMBL/GenBank/DDBJ databases">
        <authorList>
            <person name="Tagini F."/>
        </authorList>
    </citation>
    <scope>NUCLEOTIDE SEQUENCE [LARGE SCALE GENOMIC DNA]</scope>
    <source>
        <strain evidence="8">CHUV0807</strain>
    </source>
</reference>
<protein>
    <submittedName>
        <fullName evidence="7">Deoxyribonucleoside regulator DeoR (Transcriptional repressor)</fullName>
    </submittedName>
</protein>
<comment type="similarity">
    <text evidence="1">Belongs to the SorC transcriptional regulatory family.</text>
</comment>
<evidence type="ECO:0000313" key="8">
    <source>
        <dbReference type="Proteomes" id="UP000190837"/>
    </source>
</evidence>